<accession>A0A010RNT2</accession>
<dbReference type="PATRIC" id="fig|1042209.11.peg.4345"/>
<dbReference type="AlphaFoldDB" id="A0A010RNT2"/>
<evidence type="ECO:0000313" key="2">
    <source>
        <dbReference type="Proteomes" id="UP000022611"/>
    </source>
</evidence>
<reference evidence="1 2" key="1">
    <citation type="journal article" date="2011" name="J. Bacteriol.">
        <title>Draft genome sequence of the polycyclic aromatic hydrocarbon-degrading, genetically engineered bioluminescent bioreporter Pseudomonas fluorescens HK44.</title>
        <authorList>
            <person name="Chauhan A."/>
            <person name="Layton A.C."/>
            <person name="Williams D.E."/>
            <person name="Smartt A.E."/>
            <person name="Ripp S."/>
            <person name="Karpinets T.V."/>
            <person name="Brown S.D."/>
            <person name="Sayler G.S."/>
        </authorList>
    </citation>
    <scope>NUCLEOTIDE SEQUENCE [LARGE SCALE GENOMIC DNA]</scope>
    <source>
        <strain evidence="1 2">HK44</strain>
    </source>
</reference>
<dbReference type="Proteomes" id="UP000022611">
    <property type="component" value="Unassembled WGS sequence"/>
</dbReference>
<name>A0A010RNT2_PSEFL</name>
<dbReference type="EMBL" id="AFOY02000015">
    <property type="protein sequence ID" value="EXF94156.1"/>
    <property type="molecule type" value="Genomic_DNA"/>
</dbReference>
<protein>
    <submittedName>
        <fullName evidence="1">Uncharacterized protein</fullName>
    </submittedName>
</protein>
<comment type="caution">
    <text evidence="1">The sequence shown here is derived from an EMBL/GenBank/DDBJ whole genome shotgun (WGS) entry which is preliminary data.</text>
</comment>
<dbReference type="HOGENOM" id="CLU_3366661_0_0_6"/>
<evidence type="ECO:0000313" key="1">
    <source>
        <dbReference type="EMBL" id="EXF94156.1"/>
    </source>
</evidence>
<gene>
    <name evidence="1" type="ORF">HK44_009730</name>
</gene>
<proteinExistence type="predicted"/>
<sequence length="35" mass="4034">MFLIEKIDTMRLDLIFASGVLALDDKPVFDGRFVF</sequence>
<organism evidence="1 2">
    <name type="scientific">Pseudomonas fluorescens HK44</name>
    <dbReference type="NCBI Taxonomy" id="1042209"/>
    <lineage>
        <taxon>Bacteria</taxon>
        <taxon>Pseudomonadati</taxon>
        <taxon>Pseudomonadota</taxon>
        <taxon>Gammaproteobacteria</taxon>
        <taxon>Pseudomonadales</taxon>
        <taxon>Pseudomonadaceae</taxon>
        <taxon>Pseudomonas</taxon>
    </lineage>
</organism>